<gene>
    <name evidence="1" type="ORF">OVN521_LOCUS50193</name>
</gene>
<keyword evidence="2" id="KW-1185">Reference proteome</keyword>
<proteinExistence type="predicted"/>
<sequence>RKDNLNADANIRQPSHVQLTVDICEALWYTKHAMNFILYTLNGQDFRREFLKLFTQCFTRRSAAVRKLLNKTQTRTSLDES</sequence>
<evidence type="ECO:0000313" key="1">
    <source>
        <dbReference type="EMBL" id="CAF4752428.1"/>
    </source>
</evidence>
<feature type="non-terminal residue" evidence="1">
    <location>
        <position position="1"/>
    </location>
</feature>
<comment type="caution">
    <text evidence="1">The sequence shown here is derived from an EMBL/GenBank/DDBJ whole genome shotgun (WGS) entry which is preliminary data.</text>
</comment>
<dbReference type="SUPFAM" id="SSF81321">
    <property type="entry name" value="Family A G protein-coupled receptor-like"/>
    <property type="match status" value="1"/>
</dbReference>
<evidence type="ECO:0000313" key="2">
    <source>
        <dbReference type="Proteomes" id="UP000663866"/>
    </source>
</evidence>
<protein>
    <submittedName>
        <fullName evidence="1">Uncharacterized protein</fullName>
    </submittedName>
</protein>
<organism evidence="1 2">
    <name type="scientific">Rotaria magnacalcarata</name>
    <dbReference type="NCBI Taxonomy" id="392030"/>
    <lineage>
        <taxon>Eukaryota</taxon>
        <taxon>Metazoa</taxon>
        <taxon>Spiralia</taxon>
        <taxon>Gnathifera</taxon>
        <taxon>Rotifera</taxon>
        <taxon>Eurotatoria</taxon>
        <taxon>Bdelloidea</taxon>
        <taxon>Philodinida</taxon>
        <taxon>Philodinidae</taxon>
        <taxon>Rotaria</taxon>
    </lineage>
</organism>
<accession>A0A821LKQ4</accession>
<dbReference type="EMBL" id="CAJOBG010114265">
    <property type="protein sequence ID" value="CAF4752428.1"/>
    <property type="molecule type" value="Genomic_DNA"/>
</dbReference>
<feature type="non-terminal residue" evidence="1">
    <location>
        <position position="81"/>
    </location>
</feature>
<dbReference type="AlphaFoldDB" id="A0A821LKQ4"/>
<dbReference type="Gene3D" id="1.20.1070.10">
    <property type="entry name" value="Rhodopsin 7-helix transmembrane proteins"/>
    <property type="match status" value="1"/>
</dbReference>
<name>A0A821LKQ4_9BILA</name>
<dbReference type="Proteomes" id="UP000663866">
    <property type="component" value="Unassembled WGS sequence"/>
</dbReference>
<reference evidence="1" key="1">
    <citation type="submission" date="2021-02" db="EMBL/GenBank/DDBJ databases">
        <authorList>
            <person name="Nowell W R."/>
        </authorList>
    </citation>
    <scope>NUCLEOTIDE SEQUENCE</scope>
</reference>